<organism evidence="3 4">
    <name type="scientific">Chlamydia pecorum (strain ATCC VR-628 / DSM 29919 / E58)</name>
    <name type="common">Chlamydophila pecorum</name>
    <dbReference type="NCBI Taxonomy" id="331635"/>
    <lineage>
        <taxon>Bacteria</taxon>
        <taxon>Pseudomonadati</taxon>
        <taxon>Chlamydiota</taxon>
        <taxon>Chlamydiia</taxon>
        <taxon>Chlamydiales</taxon>
        <taxon>Chlamydiaceae</taxon>
        <taxon>Chlamydia/Chlamydophila group</taxon>
        <taxon>Chlamydia</taxon>
    </lineage>
</organism>
<dbReference type="AlphaFoldDB" id="A0AA34RDH5"/>
<reference evidence="3 4" key="1">
    <citation type="journal article" date="2011" name="J. Bacteriol.">
        <title>Genome sequence of the obligate intracellular animal pathogen Chlamydia pecorum E58.</title>
        <authorList>
            <person name="Mojica S."/>
            <person name="Huot Creasy H."/>
            <person name="Daugherty S."/>
            <person name="Read T.D."/>
            <person name="Kim T."/>
            <person name="Kaltenboeck B."/>
            <person name="Bavoil P."/>
            <person name="Myers G.S."/>
        </authorList>
    </citation>
    <scope>NUCLEOTIDE SEQUENCE [LARGE SCALE GENOMIC DNA]</scope>
    <source>
        <strain evidence="3 4">E58</strain>
    </source>
</reference>
<dbReference type="Proteomes" id="UP000008305">
    <property type="component" value="Chromosome"/>
</dbReference>
<feature type="domain" description="DUF7379" evidence="2">
    <location>
        <begin position="62"/>
        <end position="162"/>
    </location>
</feature>
<feature type="chain" id="PRO_5041387734" description="DUF7379 domain-containing protein" evidence="1">
    <location>
        <begin position="20"/>
        <end position="312"/>
    </location>
</feature>
<dbReference type="KEGG" id="cpm:G5S_0792"/>
<evidence type="ECO:0000256" key="1">
    <source>
        <dbReference type="SAM" id="SignalP"/>
    </source>
</evidence>
<dbReference type="RefSeq" id="WP_013712815.1">
    <property type="nucleotide sequence ID" value="NC_015408.1"/>
</dbReference>
<sequence>MKNFLLALFFLVFGSSIFASTSIIQTLPSKIEGFQKTSQQKESVVCVHAFLRSYRSLKPIGKTLEKENYDVFIWNYETRKFTLERHAEHLIRLLKKIAELKPGVPINFVTHSIGGVIVRVALSHPDCPQEAKHGKAILMAPPNAGSHLARRYRSIRLVQFIFGGKLGRQLLTYCPKKMLNVGKLPKTVDVLILSGNRPSRFIPFRMPLENDGKVCIIETHLDTPHKSYVINTNHTYIITDRKSLYLTKEFLKHGNQTLTINQVPETLEQTVLQEKQKESRLQNQKKDIYIIHCLGSRPYHLYGFPKKWSFNQ</sequence>
<dbReference type="InterPro" id="IPR055803">
    <property type="entry name" value="DUF7379"/>
</dbReference>
<accession>A0AA34RDH5</accession>
<dbReference type="SUPFAM" id="SSF53474">
    <property type="entry name" value="alpha/beta-Hydrolases"/>
    <property type="match status" value="1"/>
</dbReference>
<proteinExistence type="predicted"/>
<name>A0AA34RDH5_CHLPE</name>
<evidence type="ECO:0000313" key="3">
    <source>
        <dbReference type="EMBL" id="AEB41737.1"/>
    </source>
</evidence>
<dbReference type="PANTHER" id="PTHR37946:SF1">
    <property type="entry name" value="SLL1969 PROTEIN"/>
    <property type="match status" value="1"/>
</dbReference>
<evidence type="ECO:0000313" key="4">
    <source>
        <dbReference type="Proteomes" id="UP000008305"/>
    </source>
</evidence>
<dbReference type="Pfam" id="PF24096">
    <property type="entry name" value="DUF7379"/>
    <property type="match status" value="1"/>
</dbReference>
<dbReference type="InterPro" id="IPR029058">
    <property type="entry name" value="AB_hydrolase_fold"/>
</dbReference>
<gene>
    <name evidence="3" type="ordered locus">G5S_0792</name>
</gene>
<protein>
    <recommendedName>
        <fullName evidence="2">DUF7379 domain-containing protein</fullName>
    </recommendedName>
</protein>
<dbReference type="EMBL" id="CP002608">
    <property type="protein sequence ID" value="AEB41737.1"/>
    <property type="molecule type" value="Genomic_DNA"/>
</dbReference>
<dbReference type="PANTHER" id="PTHR37946">
    <property type="entry name" value="SLL1969 PROTEIN"/>
    <property type="match status" value="1"/>
</dbReference>
<dbReference type="Gene3D" id="3.40.50.1820">
    <property type="entry name" value="alpha/beta hydrolase"/>
    <property type="match status" value="1"/>
</dbReference>
<keyword evidence="1" id="KW-0732">Signal</keyword>
<keyword evidence="4" id="KW-1185">Reference proteome</keyword>
<feature type="signal peptide" evidence="1">
    <location>
        <begin position="1"/>
        <end position="19"/>
    </location>
</feature>
<evidence type="ECO:0000259" key="2">
    <source>
        <dbReference type="Pfam" id="PF24096"/>
    </source>
</evidence>